<comment type="caution">
    <text evidence="2">The sequence shown here is derived from an EMBL/GenBank/DDBJ whole genome shotgun (WGS) entry which is preliminary data.</text>
</comment>
<evidence type="ECO:0000313" key="2">
    <source>
        <dbReference type="EMBL" id="MBA0819455.1"/>
    </source>
</evidence>
<accession>A0A7J9IE41</accession>
<dbReference type="Pfam" id="PF13456">
    <property type="entry name" value="RVT_3"/>
    <property type="match status" value="1"/>
</dbReference>
<feature type="domain" description="RNase H type-1" evidence="1">
    <location>
        <begin position="59"/>
        <end position="115"/>
    </location>
</feature>
<dbReference type="GO" id="GO:0004523">
    <property type="term" value="F:RNA-DNA hybrid ribonuclease activity"/>
    <property type="evidence" value="ECO:0007669"/>
    <property type="project" value="InterPro"/>
</dbReference>
<keyword evidence="3" id="KW-1185">Reference proteome</keyword>
<name>A0A7J9IE41_9ROSI</name>
<reference evidence="2 3" key="1">
    <citation type="journal article" date="2019" name="Genome Biol. Evol.">
        <title>Insights into the evolution of the New World diploid cottons (Gossypium, subgenus Houzingenia) based on genome sequencing.</title>
        <authorList>
            <person name="Grover C.E."/>
            <person name="Arick M.A. 2nd"/>
            <person name="Thrash A."/>
            <person name="Conover J.L."/>
            <person name="Sanders W.S."/>
            <person name="Peterson D.G."/>
            <person name="Frelichowski J.E."/>
            <person name="Scheffler J.A."/>
            <person name="Scheffler B.E."/>
            <person name="Wendel J.F."/>
        </authorList>
    </citation>
    <scope>NUCLEOTIDE SEQUENCE [LARGE SCALE GENOMIC DNA]</scope>
    <source>
        <strain evidence="2">0</strain>
        <tissue evidence="2">Leaf</tissue>
    </source>
</reference>
<evidence type="ECO:0000259" key="1">
    <source>
        <dbReference type="Pfam" id="PF13456"/>
    </source>
</evidence>
<evidence type="ECO:0000313" key="3">
    <source>
        <dbReference type="Proteomes" id="UP000593560"/>
    </source>
</evidence>
<dbReference type="Proteomes" id="UP000593560">
    <property type="component" value="Unassembled WGS sequence"/>
</dbReference>
<protein>
    <recommendedName>
        <fullName evidence="1">RNase H type-1 domain-containing protein</fullName>
    </recommendedName>
</protein>
<organism evidence="2 3">
    <name type="scientific">Gossypium harknessii</name>
    <dbReference type="NCBI Taxonomy" id="34285"/>
    <lineage>
        <taxon>Eukaryota</taxon>
        <taxon>Viridiplantae</taxon>
        <taxon>Streptophyta</taxon>
        <taxon>Embryophyta</taxon>
        <taxon>Tracheophyta</taxon>
        <taxon>Spermatophyta</taxon>
        <taxon>Magnoliopsida</taxon>
        <taxon>eudicotyledons</taxon>
        <taxon>Gunneridae</taxon>
        <taxon>Pentapetalae</taxon>
        <taxon>rosids</taxon>
        <taxon>malvids</taxon>
        <taxon>Malvales</taxon>
        <taxon>Malvaceae</taxon>
        <taxon>Malvoideae</taxon>
        <taxon>Gossypium</taxon>
    </lineage>
</organism>
<dbReference type="EMBL" id="JABFAD010329754">
    <property type="protein sequence ID" value="MBA0819455.1"/>
    <property type="molecule type" value="Genomic_DNA"/>
</dbReference>
<dbReference type="AlphaFoldDB" id="A0A7J9IE41"/>
<dbReference type="Gene3D" id="3.30.420.10">
    <property type="entry name" value="Ribonuclease H-like superfamily/Ribonuclease H"/>
    <property type="match status" value="1"/>
</dbReference>
<sequence>MDTRADPGMVFAVFCWLLWKNRNMFIFQQVATEIEIGQRLVELYKILKEIGWKDLKGAYESDYRVAIEMIKKNSVNTPSMTLIRKINEAKRHTQTVKFQHVPREGKIVADWLIRYCPCDDVELIIIEFLIFYSRRLLLEDKLSTYRVRIS</sequence>
<dbReference type="GO" id="GO:0003676">
    <property type="term" value="F:nucleic acid binding"/>
    <property type="evidence" value="ECO:0007669"/>
    <property type="project" value="InterPro"/>
</dbReference>
<dbReference type="InterPro" id="IPR002156">
    <property type="entry name" value="RNaseH_domain"/>
</dbReference>
<proteinExistence type="predicted"/>
<dbReference type="InterPro" id="IPR036397">
    <property type="entry name" value="RNaseH_sf"/>
</dbReference>
<gene>
    <name evidence="2" type="ORF">Gohar_019416</name>
</gene>